<dbReference type="InterPro" id="IPR017871">
    <property type="entry name" value="ABC_transporter-like_CS"/>
</dbReference>
<name>A0A1L6TB35_PISSA</name>
<dbReference type="InterPro" id="IPR027417">
    <property type="entry name" value="P-loop_NTPase"/>
</dbReference>
<dbReference type="InterPro" id="IPR050611">
    <property type="entry name" value="ABCF"/>
</dbReference>
<evidence type="ECO:0000256" key="1">
    <source>
        <dbReference type="ARBA" id="ARBA00022737"/>
    </source>
</evidence>
<dbReference type="InterPro" id="IPR032781">
    <property type="entry name" value="ABC_tran_Xtn"/>
</dbReference>
<dbReference type="Gene3D" id="3.40.50.300">
    <property type="entry name" value="P-loop containing nucleotide triphosphate hydrolases"/>
    <property type="match status" value="2"/>
</dbReference>
<evidence type="ECO:0000313" key="10">
    <source>
        <dbReference type="Proteomes" id="UP000029558"/>
    </source>
</evidence>
<dbReference type="InterPro" id="IPR003439">
    <property type="entry name" value="ABC_transporter-like_ATP-bd"/>
</dbReference>
<feature type="domain" description="ABC transporter" evidence="8">
    <location>
        <begin position="2"/>
        <end position="246"/>
    </location>
</feature>
<reference evidence="9 10" key="1">
    <citation type="journal article" date="2014" name="Genome Announc.">
        <title>Comparative Genome Analysis of Two Isolates of the Fish Pathogen Piscirickettsia salmonis from Different Hosts Reveals Major Differences in Virulence-Associated Secretion Systems.</title>
        <authorList>
            <person name="Bohle H."/>
            <person name="Henriquez P."/>
            <person name="Grothusen H."/>
            <person name="Navas E."/>
            <person name="Sandoval A."/>
            <person name="Bustamante F."/>
            <person name="Bustos P."/>
            <person name="Mancilla M."/>
        </authorList>
    </citation>
    <scope>NUCLEOTIDE SEQUENCE [LARGE SCALE GENOMIC DNA]</scope>
    <source>
        <strain evidence="10">B1-32597</strain>
    </source>
</reference>
<keyword evidence="3 9" id="KW-0067">ATP-binding</keyword>
<sequence length="646" mass="73357">MIQFDQVTVRRGPRVLFEDASFTLPYKAKVGLIGQNGSGKSSLFAVLQHQLAIDQGNYLFPKKMRIAHIEQETPAFNCSALDYVLDGDSKLRQLQQELCTAENSHNALKIAELHQHLHAIDGYSADARAARLLSGLGFTHQDNQKPVSSFSGGWRMRLNLAQALMKPSDLLLLDEPTNHLDLNTIIWLERYLQLYPGMLITISHDRDFLDKVISHTLHINQESIDYYLGNYSQFEKQRAEKITLEQATHKKIMAKRQHLQNFIDRFKAKASKARQAQSRVKALEKLTQIQVTQVSSPFHFSFGEAPNCPSPMVIMDKLQLGYNNHIQLQDINMALARHDCIGLIGVNGAGKSTLLKSICQTLAPQQGSIHIEAKVSIGYFAQHQIDELNSNQSPFEHLSAISETKKQATDQYIRSFLGGFNFQGDRIFEPLEQFSGGEKARLALAKIIWQNPNLLILDEPTNHLDIDMCNALNLALQEFNGTLILVSHNRHLLNSCTDQLWIANNGKVTPFLGSLDEYIQQFSEKNKENNTAKSSALPSQPNQSLTQNNNKKYSRKEAANLRTKRKPFSDQLKRTEQTLETLQTQLKKIEEKLTDNQLYQSSHKAKLDQLLTEQTQLKKQLEHCEEEVFSALETLENFDQENNIET</sequence>
<dbReference type="GO" id="GO:0016887">
    <property type="term" value="F:ATP hydrolysis activity"/>
    <property type="evidence" value="ECO:0007669"/>
    <property type="project" value="InterPro"/>
</dbReference>
<dbReference type="CDD" id="cd03221">
    <property type="entry name" value="ABCF_EF-3"/>
    <property type="match status" value="2"/>
</dbReference>
<feature type="domain" description="ABC transporter" evidence="8">
    <location>
        <begin position="313"/>
        <end position="530"/>
    </location>
</feature>
<evidence type="ECO:0000256" key="6">
    <source>
        <dbReference type="SAM" id="Coils"/>
    </source>
</evidence>
<keyword evidence="6" id="KW-0175">Coiled coil</keyword>
<dbReference type="InterPro" id="IPR003593">
    <property type="entry name" value="AAA+_ATPase"/>
</dbReference>
<dbReference type="PROSITE" id="PS00211">
    <property type="entry name" value="ABC_TRANSPORTER_1"/>
    <property type="match status" value="2"/>
</dbReference>
<accession>A0A1L6TB35</accession>
<dbReference type="EMBL" id="CP012508">
    <property type="protein sequence ID" value="ALB22531.1"/>
    <property type="molecule type" value="Genomic_DNA"/>
</dbReference>
<evidence type="ECO:0000256" key="2">
    <source>
        <dbReference type="ARBA" id="ARBA00022741"/>
    </source>
</evidence>
<dbReference type="Pfam" id="PF12848">
    <property type="entry name" value="ABC_tran_Xtn"/>
    <property type="match status" value="1"/>
</dbReference>
<dbReference type="SUPFAM" id="SSF52540">
    <property type="entry name" value="P-loop containing nucleoside triphosphate hydrolases"/>
    <property type="match status" value="2"/>
</dbReference>
<gene>
    <name evidence="9" type="ORF">KU39_1349</name>
</gene>
<evidence type="ECO:0000313" key="9">
    <source>
        <dbReference type="EMBL" id="ALB22531.1"/>
    </source>
</evidence>
<feature type="region of interest" description="Disordered" evidence="7">
    <location>
        <begin position="525"/>
        <end position="566"/>
    </location>
</feature>
<dbReference type="PANTHER" id="PTHR19211">
    <property type="entry name" value="ATP-BINDING TRANSPORT PROTEIN-RELATED"/>
    <property type="match status" value="1"/>
</dbReference>
<evidence type="ECO:0000256" key="7">
    <source>
        <dbReference type="SAM" id="MobiDB-lite"/>
    </source>
</evidence>
<dbReference type="Proteomes" id="UP000029558">
    <property type="component" value="Chromosome"/>
</dbReference>
<dbReference type="AlphaFoldDB" id="A0A1L6TB35"/>
<keyword evidence="2" id="KW-0547">Nucleotide-binding</keyword>
<dbReference type="SMART" id="SM00382">
    <property type="entry name" value="AAA"/>
    <property type="match status" value="2"/>
</dbReference>
<evidence type="ECO:0000256" key="4">
    <source>
        <dbReference type="ARBA" id="ARBA00061571"/>
    </source>
</evidence>
<dbReference type="Pfam" id="PF00005">
    <property type="entry name" value="ABC_tran"/>
    <property type="match status" value="2"/>
</dbReference>
<dbReference type="PANTHER" id="PTHR19211:SF14">
    <property type="entry name" value="ATP-BINDING CASSETTE SUB-FAMILY F MEMBER 1"/>
    <property type="match status" value="1"/>
</dbReference>
<proteinExistence type="inferred from homology"/>
<dbReference type="GO" id="GO:0005524">
    <property type="term" value="F:ATP binding"/>
    <property type="evidence" value="ECO:0007669"/>
    <property type="project" value="UniProtKB-KW"/>
</dbReference>
<evidence type="ECO:0000259" key="8">
    <source>
        <dbReference type="PROSITE" id="PS50893"/>
    </source>
</evidence>
<evidence type="ECO:0000256" key="5">
    <source>
        <dbReference type="ARBA" id="ARBA00069073"/>
    </source>
</evidence>
<evidence type="ECO:0000256" key="3">
    <source>
        <dbReference type="ARBA" id="ARBA00022840"/>
    </source>
</evidence>
<comment type="similarity">
    <text evidence="4">Belongs to the ABC transporter superfamily. ABCF family. YheS subfamily.</text>
</comment>
<feature type="coiled-coil region" evidence="6">
    <location>
        <begin position="572"/>
        <end position="627"/>
    </location>
</feature>
<dbReference type="FunFam" id="3.40.50.300:FF:000011">
    <property type="entry name" value="Putative ABC transporter ATP-binding component"/>
    <property type="match status" value="1"/>
</dbReference>
<organism evidence="9 10">
    <name type="scientific">Piscirickettsia salmonis</name>
    <dbReference type="NCBI Taxonomy" id="1238"/>
    <lineage>
        <taxon>Bacteria</taxon>
        <taxon>Pseudomonadati</taxon>
        <taxon>Pseudomonadota</taxon>
        <taxon>Gammaproteobacteria</taxon>
        <taxon>Thiotrichales</taxon>
        <taxon>Piscirickettsiaceae</taxon>
        <taxon>Piscirickettsia</taxon>
    </lineage>
</organism>
<protein>
    <recommendedName>
        <fullName evidence="5">Probable ATP-binding protein YheS</fullName>
    </recommendedName>
</protein>
<keyword evidence="9" id="KW-0378">Hydrolase</keyword>
<feature type="compositionally biased region" description="Polar residues" evidence="7">
    <location>
        <begin position="531"/>
        <end position="551"/>
    </location>
</feature>
<dbReference type="PROSITE" id="PS50893">
    <property type="entry name" value="ABC_TRANSPORTER_2"/>
    <property type="match status" value="2"/>
</dbReference>
<dbReference type="FunFam" id="3.40.50.300:FF:002053">
    <property type="entry name" value="ABC transporter ATP-binding protein"/>
    <property type="match status" value="1"/>
</dbReference>
<dbReference type="RefSeq" id="WP_017376442.1">
    <property type="nucleotide sequence ID" value="NZ_CP012508.1"/>
</dbReference>
<dbReference type="OrthoDB" id="9762051at2"/>
<keyword evidence="1" id="KW-0677">Repeat</keyword>